<keyword evidence="5" id="KW-0539">Nucleus</keyword>
<keyword evidence="1" id="KW-0479">Metal-binding</keyword>
<evidence type="ECO:0000256" key="6">
    <source>
        <dbReference type="SAM" id="MobiDB-lite"/>
    </source>
</evidence>
<evidence type="ECO:0000256" key="5">
    <source>
        <dbReference type="ARBA" id="ARBA00023242"/>
    </source>
</evidence>
<dbReference type="EMBL" id="JAJTJA010000002">
    <property type="protein sequence ID" value="KAH8703032.1"/>
    <property type="molecule type" value="Genomic_DNA"/>
</dbReference>
<dbReference type="Proteomes" id="UP001201262">
    <property type="component" value="Unassembled WGS sequence"/>
</dbReference>
<feature type="domain" description="Zn(2)-C6 fungal-type" evidence="7">
    <location>
        <begin position="32"/>
        <end position="61"/>
    </location>
</feature>
<dbReference type="PANTHER" id="PTHR46910:SF13">
    <property type="entry name" value="SPECIFIC TRANSCRIPTION FACTOR, PUTATIVE (AFU_ORTHOLOGUE AFUA_4G06190)-RELATED"/>
    <property type="match status" value="1"/>
</dbReference>
<organism evidence="8 9">
    <name type="scientific">Talaromyces proteolyticus</name>
    <dbReference type="NCBI Taxonomy" id="1131652"/>
    <lineage>
        <taxon>Eukaryota</taxon>
        <taxon>Fungi</taxon>
        <taxon>Dikarya</taxon>
        <taxon>Ascomycota</taxon>
        <taxon>Pezizomycotina</taxon>
        <taxon>Eurotiomycetes</taxon>
        <taxon>Eurotiomycetidae</taxon>
        <taxon>Eurotiales</taxon>
        <taxon>Trichocomaceae</taxon>
        <taxon>Talaromyces</taxon>
        <taxon>Talaromyces sect. Bacilispori</taxon>
    </lineage>
</organism>
<keyword evidence="3" id="KW-0238">DNA-binding</keyword>
<dbReference type="InterPro" id="IPR036864">
    <property type="entry name" value="Zn2-C6_fun-type_DNA-bd_sf"/>
</dbReference>
<dbReference type="SUPFAM" id="SSF57701">
    <property type="entry name" value="Zn2/Cys6 DNA-binding domain"/>
    <property type="match status" value="1"/>
</dbReference>
<evidence type="ECO:0000256" key="1">
    <source>
        <dbReference type="ARBA" id="ARBA00022723"/>
    </source>
</evidence>
<dbReference type="Gene3D" id="4.10.240.10">
    <property type="entry name" value="Zn(2)-C6 fungal-type DNA-binding domain"/>
    <property type="match status" value="1"/>
</dbReference>
<evidence type="ECO:0000256" key="4">
    <source>
        <dbReference type="ARBA" id="ARBA00023163"/>
    </source>
</evidence>
<evidence type="ECO:0000256" key="3">
    <source>
        <dbReference type="ARBA" id="ARBA00023125"/>
    </source>
</evidence>
<dbReference type="AlphaFoldDB" id="A0AAD4L3S2"/>
<evidence type="ECO:0000259" key="7">
    <source>
        <dbReference type="PROSITE" id="PS50048"/>
    </source>
</evidence>
<dbReference type="GeneID" id="70252254"/>
<dbReference type="PROSITE" id="PS00463">
    <property type="entry name" value="ZN2_CY6_FUNGAL_1"/>
    <property type="match status" value="1"/>
</dbReference>
<evidence type="ECO:0000313" key="8">
    <source>
        <dbReference type="EMBL" id="KAH8703032.1"/>
    </source>
</evidence>
<dbReference type="SMART" id="SM00066">
    <property type="entry name" value="GAL4"/>
    <property type="match status" value="1"/>
</dbReference>
<protein>
    <recommendedName>
        <fullName evidence="7">Zn(2)-C6 fungal-type domain-containing protein</fullName>
    </recommendedName>
</protein>
<accession>A0AAD4L3S2</accession>
<dbReference type="RefSeq" id="XP_046076050.1">
    <property type="nucleotide sequence ID" value="XM_046221967.1"/>
</dbReference>
<dbReference type="SMART" id="SM00906">
    <property type="entry name" value="Fungal_trans"/>
    <property type="match status" value="1"/>
</dbReference>
<name>A0AAD4L3S2_9EURO</name>
<comment type="caution">
    <text evidence="8">The sequence shown here is derived from an EMBL/GenBank/DDBJ whole genome shotgun (WGS) entry which is preliminary data.</text>
</comment>
<keyword evidence="9" id="KW-1185">Reference proteome</keyword>
<dbReference type="PROSITE" id="PS50048">
    <property type="entry name" value="ZN2_CY6_FUNGAL_2"/>
    <property type="match status" value="1"/>
</dbReference>
<gene>
    <name evidence="8" type="ORF">BGW36DRAFT_457402</name>
</gene>
<feature type="region of interest" description="Disordered" evidence="6">
    <location>
        <begin position="1"/>
        <end position="24"/>
    </location>
</feature>
<dbReference type="CDD" id="cd12148">
    <property type="entry name" value="fungal_TF_MHR"/>
    <property type="match status" value="1"/>
</dbReference>
<sequence>MENRGNLRKAKPYMENNVPEPGKKRARYAPKACEACRKRKGRCDGMEPCAYCVGRRQTCNYAVNSATPNEWSSDTAVRSPESRIPQNVKDLAWMPEYVRLQVLGGLIAGMQGQLESLAKQAKEPSNLAIAEPTTMTQGTDTSPPKPVDPKLQIELAEEQSAEDIIPQTEPILVPANSSKRVARPFYGPTSPDYSLNVAQMKISTSGPEIEYATIDENNLNDEDSAKGQQTLGKATTQEQPLFRTLLSRREFLHLIYIYQEIIGEFHPIIDVERLVDQSGIWYGKQPCENDTRESVVEAYDVTILSLALAIALWTESPSQRDMAENLYSSCREVVHLVVNDPAVSTKKVVVTLMVGIHHFFKDQLKFAWRMCGLAGRMLMELGLHTREIPNQLIESEQEREEIATLISSVIVLDRQWSAATGLPTNFRECSFDAALSIYVTSPYLKAMHSFTLISDRFSEPIDRVATGGNCDDEDTLEMMNFQIEQWKKKCLHGYDLTNPAAWCISKAKPPSWVILLYLRANAVRALLLRPWFLPKSTTELSKTKIPSGLDLISESIDLLSALDETTDIYRKQLPHFQHILASTCALLFLIVAYIEQHRINWSPEEYSSHLMSVNGSFSKAFRLAATYSNSSLAARRLRNRLKLMRELDFISREDDYFASKPMNSPTGTASASRIRSNRSQSDASLAFTTYDPTDLALPMQPLLMDLTEMGSFTVNSSSNMGPNSLMYDWALGEADSSFPNM</sequence>
<dbReference type="GO" id="GO:0006351">
    <property type="term" value="P:DNA-templated transcription"/>
    <property type="evidence" value="ECO:0007669"/>
    <property type="project" value="InterPro"/>
</dbReference>
<evidence type="ECO:0000256" key="2">
    <source>
        <dbReference type="ARBA" id="ARBA00023015"/>
    </source>
</evidence>
<dbReference type="GO" id="GO:0003677">
    <property type="term" value="F:DNA binding"/>
    <property type="evidence" value="ECO:0007669"/>
    <property type="project" value="UniProtKB-KW"/>
</dbReference>
<dbReference type="CDD" id="cd00067">
    <property type="entry name" value="GAL4"/>
    <property type="match status" value="1"/>
</dbReference>
<evidence type="ECO:0000313" key="9">
    <source>
        <dbReference type="Proteomes" id="UP001201262"/>
    </source>
</evidence>
<dbReference type="InterPro" id="IPR001138">
    <property type="entry name" value="Zn2Cys6_DnaBD"/>
</dbReference>
<keyword evidence="2" id="KW-0805">Transcription regulation</keyword>
<dbReference type="GO" id="GO:0000981">
    <property type="term" value="F:DNA-binding transcription factor activity, RNA polymerase II-specific"/>
    <property type="evidence" value="ECO:0007669"/>
    <property type="project" value="InterPro"/>
</dbReference>
<dbReference type="InterPro" id="IPR007219">
    <property type="entry name" value="XnlR_reg_dom"/>
</dbReference>
<reference evidence="8" key="1">
    <citation type="submission" date="2021-12" db="EMBL/GenBank/DDBJ databases">
        <title>Convergent genome expansion in fungi linked to evolution of root-endophyte symbiosis.</title>
        <authorList>
            <consortium name="DOE Joint Genome Institute"/>
            <person name="Ke Y.-H."/>
            <person name="Bonito G."/>
            <person name="Liao H.-L."/>
            <person name="Looney B."/>
            <person name="Rojas-Flechas A."/>
            <person name="Nash J."/>
            <person name="Hameed K."/>
            <person name="Schadt C."/>
            <person name="Martin F."/>
            <person name="Crous P.W."/>
            <person name="Miettinen O."/>
            <person name="Magnuson J.K."/>
            <person name="Labbe J."/>
            <person name="Jacobson D."/>
            <person name="Doktycz M.J."/>
            <person name="Veneault-Fourrey C."/>
            <person name="Kuo A."/>
            <person name="Mondo S."/>
            <person name="Calhoun S."/>
            <person name="Riley R."/>
            <person name="Ohm R."/>
            <person name="LaButti K."/>
            <person name="Andreopoulos B."/>
            <person name="Pangilinan J."/>
            <person name="Nolan M."/>
            <person name="Tritt A."/>
            <person name="Clum A."/>
            <person name="Lipzen A."/>
            <person name="Daum C."/>
            <person name="Barry K."/>
            <person name="Grigoriev I.V."/>
            <person name="Vilgalys R."/>
        </authorList>
    </citation>
    <scope>NUCLEOTIDE SEQUENCE</scope>
    <source>
        <strain evidence="8">PMI_201</strain>
    </source>
</reference>
<feature type="compositionally biased region" description="Basic residues" evidence="6">
    <location>
        <begin position="1"/>
        <end position="11"/>
    </location>
</feature>
<dbReference type="PANTHER" id="PTHR46910">
    <property type="entry name" value="TRANSCRIPTION FACTOR PDR1"/>
    <property type="match status" value="1"/>
</dbReference>
<dbReference type="Pfam" id="PF00172">
    <property type="entry name" value="Zn_clus"/>
    <property type="match status" value="1"/>
</dbReference>
<proteinExistence type="predicted"/>
<keyword evidence="4" id="KW-0804">Transcription</keyword>
<dbReference type="InterPro" id="IPR050987">
    <property type="entry name" value="AtrR-like"/>
</dbReference>
<dbReference type="GO" id="GO:0008270">
    <property type="term" value="F:zinc ion binding"/>
    <property type="evidence" value="ECO:0007669"/>
    <property type="project" value="InterPro"/>
</dbReference>